<dbReference type="RefSeq" id="WP_342687487.1">
    <property type="nucleotide sequence ID" value="NZ_JAZBJM010000006.1"/>
</dbReference>
<keyword evidence="4" id="KW-1185">Reference proteome</keyword>
<protein>
    <submittedName>
        <fullName evidence="1">DUF4249 domain-containing protein</fullName>
    </submittedName>
</protein>
<evidence type="ECO:0000313" key="4">
    <source>
        <dbReference type="Proteomes" id="UP001390963"/>
    </source>
</evidence>
<gene>
    <name evidence="2" type="ORF">VZD24_09050</name>
    <name evidence="1" type="ORF">VZD85_10290</name>
</gene>
<dbReference type="Proteomes" id="UP001388259">
    <property type="component" value="Unassembled WGS sequence"/>
</dbReference>
<evidence type="ECO:0000313" key="1">
    <source>
        <dbReference type="EMBL" id="MEM0518742.1"/>
    </source>
</evidence>
<sequence>MKTNILFTALFAILLQYACTEPYEIETVDFESVLVVESTITDEIKPQIVRLSKTSTLENPAIIYETNAAVVVNSSVGNNFNFSWNNEMAAYVSDVPFKAEPNVNYTLNIISAEGKRYTSSQVSLPPKVEMDQVYPERITDPTANKDGVQVLVNTEDPTDNAKYFRYEYEETYKIVAPYPSPYFVEIVNYNSSNGTYQLELTPRQPEEICYSTVYSTGIVQTSTTELNENRVFRFPVKYLAKTDAKIQTRYSILVKQFVQSVEAFTFYKIVQELGSVESLLSQSQPGYVAGNMVSEANPNEKVLGFFEVSSMTSKRIYFNYEDVGLQKPPYFVDCEVLTLDYNDATIMDDDPDERAALYQLIMYSDYQVLSQNSRLIYRIVQPECSVCTYFSTNVRPDFWVD</sequence>
<evidence type="ECO:0000313" key="3">
    <source>
        <dbReference type="Proteomes" id="UP001388259"/>
    </source>
</evidence>
<dbReference type="EMBL" id="JAZBJM010000006">
    <property type="protein sequence ID" value="MEM0518742.1"/>
    <property type="molecule type" value="Genomic_DNA"/>
</dbReference>
<dbReference type="AlphaFoldDB" id="A0AB35YZ63"/>
<dbReference type="Pfam" id="PF14054">
    <property type="entry name" value="DUF4249"/>
    <property type="match status" value="1"/>
</dbReference>
<reference evidence="1 4" key="1">
    <citation type="submission" date="2024-01" db="EMBL/GenBank/DDBJ databases">
        <title>Aequorivita flavus sp. nov., isolated from deep-sea sediment.</title>
        <authorList>
            <person name="Chen X."/>
        </authorList>
    </citation>
    <scope>NUCLEOTIDE SEQUENCE</scope>
    <source>
        <strain evidence="1">MCCC 1A16923</strain>
        <strain evidence="2 4">MCCC 1A16935</strain>
    </source>
</reference>
<dbReference type="InterPro" id="IPR025345">
    <property type="entry name" value="DUF4249"/>
</dbReference>
<dbReference type="EMBL" id="JBANCF010000006">
    <property type="protein sequence ID" value="MEM0573661.1"/>
    <property type="molecule type" value="Genomic_DNA"/>
</dbReference>
<accession>A0AB35YZ63</accession>
<evidence type="ECO:0000313" key="2">
    <source>
        <dbReference type="EMBL" id="MEM0573661.1"/>
    </source>
</evidence>
<dbReference type="Proteomes" id="UP001390963">
    <property type="component" value="Unassembled WGS sequence"/>
</dbReference>
<comment type="caution">
    <text evidence="1">The sequence shown here is derived from an EMBL/GenBank/DDBJ whole genome shotgun (WGS) entry which is preliminary data.</text>
</comment>
<name>A0AB35YZ63_9FLAO</name>
<organism evidence="1 3">
    <name type="scientific">Aequorivita flava</name>
    <dbReference type="NCBI Taxonomy" id="3114371"/>
    <lineage>
        <taxon>Bacteria</taxon>
        <taxon>Pseudomonadati</taxon>
        <taxon>Bacteroidota</taxon>
        <taxon>Flavobacteriia</taxon>
        <taxon>Flavobacteriales</taxon>
        <taxon>Flavobacteriaceae</taxon>
        <taxon>Aequorivita</taxon>
    </lineage>
</organism>
<proteinExistence type="predicted"/>